<feature type="compositionally biased region" description="Polar residues" evidence="6">
    <location>
        <begin position="887"/>
        <end position="901"/>
    </location>
</feature>
<evidence type="ECO:0000259" key="7">
    <source>
        <dbReference type="PROSITE" id="PS50600"/>
    </source>
</evidence>
<evidence type="ECO:0000256" key="3">
    <source>
        <dbReference type="ARBA" id="ARBA00022670"/>
    </source>
</evidence>
<keyword evidence="8" id="KW-1185">Reference proteome</keyword>
<feature type="compositionally biased region" description="Basic and acidic residues" evidence="6">
    <location>
        <begin position="902"/>
        <end position="912"/>
    </location>
</feature>
<feature type="compositionally biased region" description="Polar residues" evidence="6">
    <location>
        <begin position="843"/>
        <end position="868"/>
    </location>
</feature>
<organism evidence="8 9">
    <name type="scientific">Saccoglossus kowalevskii</name>
    <name type="common">Acorn worm</name>
    <dbReference type="NCBI Taxonomy" id="10224"/>
    <lineage>
        <taxon>Eukaryota</taxon>
        <taxon>Metazoa</taxon>
        <taxon>Hemichordata</taxon>
        <taxon>Enteropneusta</taxon>
        <taxon>Harrimaniidae</taxon>
        <taxon>Saccoglossus</taxon>
    </lineage>
</organism>
<dbReference type="InterPro" id="IPR051947">
    <property type="entry name" value="Sentrin-specific_protease"/>
</dbReference>
<keyword evidence="2" id="KW-0597">Phosphoprotein</keyword>
<sequence length="1060" mass="119721">MTSRLIEELDRADEDPQAGYEPSYRYFVEQEGSDVEEDGVNLLSLNQEHNSATTSDDDLVMMESVSASPSSQLFTGATQKDTRENSPTLRHYRIPKKSRSLPTADQDTHVFISYETEKKLKNSTVNLERSPSPIFGETISPVATRLTKTTSSRNRNLQEKKLRGNSTGMNLINTSVCRKPFPSISPVKEITIPLVKCDSPQGLKQVQRLLGTSPSSLSSPSSHRSSDCKTNGRLWKHTSPPKAKTESRTEELQKKSLVDDHDSELLKESEISLRGENEEEEEEKETYKCAACSHCGNISRDLELCDWSRCRRKIDPCCIKTKTKKSKVSTVNAKTYYGALLNDMSSPQEDDDDDKLFSVKPVLKTYGRAKCETLSGSQCTEKSYSSVAKRKRKVREVLEPECVTISSGSEEENEAIPSAGETTIEPISNDGDDGGESIPQCYSPAERMNTESSNVSHDLRLHFDTSPVSFREQGLSGNTPTSRSVVVKKRPSKPIQLIVTQSPSSSATSIIIPMRSIRFGSYEVPSFKPDVIFTEESVILTVTIDGRDITFTINGEDMTRFEIHTKTPAALMNIITTPRVGNLIRDRCNMKHKSMGWFDPGSMVESEKRILMIAFKDPLDLYTFATLSKIFRNIGISNNIDGFFVQLTKDESNDLLVLCRDHSSAIKSQKTNTTLQTTRYQSFEASDAVELDDHSVFSERIVKLCSYPPPPCTGAITITNEDLFCLREGEFLNDVIIDFYLKYLTLNVLSEADRKRTYMFSSFFYKRLTQRVKRIVDSSVTMTLEQRRHERVKTWTRHVDIFEKDFIIVPINESAHWFLAFICFPSKATVPNDDADDDDDNKSSSGNVESSGDNADQKSENPQLSVFLQSDKPDDCSDMESMDSSSQNGDKSMMESDNSNAESDKFNLKQENMDAGDNTAEDTDEKTDSTTPNSWKQYQRPCVLVMDSLMGASRNHTVRQLKDYLVVEWENRKGKSRVFKRENIRGSVVKVPQQNNFSDCGVFLLHYVEMFFKKPLQSFSLPISTLKEWFDGEEIPEKRKFIAKLITQLQTDQKTAKKTI</sequence>
<dbReference type="InterPro" id="IPR003653">
    <property type="entry name" value="Peptidase_C48_C"/>
</dbReference>
<feature type="compositionally biased region" description="Polar residues" evidence="6">
    <location>
        <begin position="68"/>
        <end position="79"/>
    </location>
</feature>
<evidence type="ECO:0000313" key="8">
    <source>
        <dbReference type="Proteomes" id="UP000694865"/>
    </source>
</evidence>
<evidence type="ECO:0000256" key="2">
    <source>
        <dbReference type="ARBA" id="ARBA00022553"/>
    </source>
</evidence>
<dbReference type="GeneID" id="102808441"/>
<feature type="region of interest" description="Disordered" evidence="6">
    <location>
        <begin position="68"/>
        <end position="102"/>
    </location>
</feature>
<feature type="compositionally biased region" description="Basic and acidic residues" evidence="6">
    <location>
        <begin position="243"/>
        <end position="276"/>
    </location>
</feature>
<dbReference type="PROSITE" id="PS50600">
    <property type="entry name" value="ULP_PROTEASE"/>
    <property type="match status" value="1"/>
</dbReference>
<keyword evidence="3" id="KW-0645">Protease</keyword>
<gene>
    <name evidence="9" type="primary">LOC102808441</name>
</gene>
<feature type="domain" description="Ubiquitin-like protease family profile" evidence="7">
    <location>
        <begin position="716"/>
        <end position="1011"/>
    </location>
</feature>
<feature type="region of interest" description="Disordered" evidence="6">
    <location>
        <begin position="211"/>
        <end position="280"/>
    </location>
</feature>
<evidence type="ECO:0000256" key="5">
    <source>
        <dbReference type="ARBA" id="ARBA00022801"/>
    </source>
</evidence>
<evidence type="ECO:0000256" key="1">
    <source>
        <dbReference type="ARBA" id="ARBA00005234"/>
    </source>
</evidence>
<protein>
    <submittedName>
        <fullName evidence="9">Sentrin-specific protease 6-like</fullName>
    </submittedName>
</protein>
<comment type="similarity">
    <text evidence="1">Belongs to the peptidase C48 family.</text>
</comment>
<dbReference type="PANTHER" id="PTHR46896">
    <property type="entry name" value="SENTRIN-SPECIFIC PROTEASE"/>
    <property type="match status" value="1"/>
</dbReference>
<feature type="region of interest" description="Disordered" evidence="6">
    <location>
        <begin position="832"/>
        <end position="935"/>
    </location>
</feature>
<evidence type="ECO:0000313" key="9">
    <source>
        <dbReference type="RefSeq" id="XP_006814009.1"/>
    </source>
</evidence>
<feature type="region of interest" description="Disordered" evidence="6">
    <location>
        <begin position="1"/>
        <end position="21"/>
    </location>
</feature>
<dbReference type="InterPro" id="IPR038765">
    <property type="entry name" value="Papain-like_cys_pep_sf"/>
</dbReference>
<evidence type="ECO:0000256" key="6">
    <source>
        <dbReference type="SAM" id="MobiDB-lite"/>
    </source>
</evidence>
<feature type="compositionally biased region" description="Basic residues" evidence="6">
    <location>
        <begin position="90"/>
        <end position="99"/>
    </location>
</feature>
<name>A0ABM0M1W8_SACKO</name>
<reference evidence="9" key="1">
    <citation type="submission" date="2025-08" db="UniProtKB">
        <authorList>
            <consortium name="RefSeq"/>
        </authorList>
    </citation>
    <scope>IDENTIFICATION</scope>
    <source>
        <tissue evidence="9">Testes</tissue>
    </source>
</reference>
<dbReference type="Gene3D" id="3.40.395.10">
    <property type="entry name" value="Adenoviral Proteinase, Chain A"/>
    <property type="match status" value="1"/>
</dbReference>
<dbReference type="SUPFAM" id="SSF54001">
    <property type="entry name" value="Cysteine proteinases"/>
    <property type="match status" value="1"/>
</dbReference>
<dbReference type="Pfam" id="PF02902">
    <property type="entry name" value="Peptidase_C48"/>
    <property type="match status" value="1"/>
</dbReference>
<proteinExistence type="inferred from homology"/>
<keyword evidence="4" id="KW-0833">Ubl conjugation pathway</keyword>
<feature type="compositionally biased region" description="Low complexity" evidence="6">
    <location>
        <begin position="213"/>
        <end position="223"/>
    </location>
</feature>
<dbReference type="PANTHER" id="PTHR46896:SF3">
    <property type="entry name" value="FI06413P-RELATED"/>
    <property type="match status" value="1"/>
</dbReference>
<keyword evidence="5" id="KW-0378">Hydrolase</keyword>
<dbReference type="Proteomes" id="UP000694865">
    <property type="component" value="Unplaced"/>
</dbReference>
<accession>A0ABM0M1W8</accession>
<evidence type="ECO:0000256" key="4">
    <source>
        <dbReference type="ARBA" id="ARBA00022786"/>
    </source>
</evidence>
<dbReference type="RefSeq" id="XP_006814009.1">
    <property type="nucleotide sequence ID" value="XM_006813946.1"/>
</dbReference>